<dbReference type="Pfam" id="PF22788">
    <property type="entry name" value="COP9_hel_rpt"/>
    <property type="match status" value="1"/>
</dbReference>
<dbReference type="InParanoid" id="A0A2T3A2U6"/>
<dbReference type="AlphaFoldDB" id="A0A2T3A2U6"/>
<keyword evidence="5" id="KW-1185">Reference proteome</keyword>
<evidence type="ECO:0000256" key="2">
    <source>
        <dbReference type="SAM" id="MobiDB-lite"/>
    </source>
</evidence>
<feature type="region of interest" description="Disordered" evidence="2">
    <location>
        <begin position="456"/>
        <end position="487"/>
    </location>
</feature>
<dbReference type="Proteomes" id="UP000241462">
    <property type="component" value="Unassembled WGS sequence"/>
</dbReference>
<dbReference type="GO" id="GO:0006511">
    <property type="term" value="P:ubiquitin-dependent protein catabolic process"/>
    <property type="evidence" value="ECO:0007669"/>
    <property type="project" value="TreeGrafter"/>
</dbReference>
<gene>
    <name evidence="4" type="ORF">BD289DRAFT_484205</name>
</gene>
<evidence type="ECO:0000313" key="4">
    <source>
        <dbReference type="EMBL" id="PSR81845.1"/>
    </source>
</evidence>
<dbReference type="InterPro" id="IPR055089">
    <property type="entry name" value="COP9_N"/>
</dbReference>
<name>A0A2T3A2U6_9PEZI</name>
<dbReference type="EMBL" id="KZ678492">
    <property type="protein sequence ID" value="PSR81845.1"/>
    <property type="molecule type" value="Genomic_DNA"/>
</dbReference>
<accession>A0A2T3A2U6</accession>
<feature type="domain" description="COP9 signalosome complex subunit 3 N-terminal helical repeats" evidence="3">
    <location>
        <begin position="50"/>
        <end position="277"/>
    </location>
</feature>
<proteinExistence type="predicted"/>
<evidence type="ECO:0000259" key="3">
    <source>
        <dbReference type="Pfam" id="PF22788"/>
    </source>
</evidence>
<sequence length="487" mass="54296">MEEATSILLGFPPEADISNDDFYDQAVNIHIKQVEHLLSAKKTTVSGEDAVKILKLLDPAVHSISYLAILDSLSTYDGLSHEDRGRALIDFFLNFDPRQIRYVGSMFSLGLNRISTDSFPLPHDVKVSLIAGAILKIDPTGSMLTSHHLALVNLAYETDTAEYAFDVLDKQIVYFPGMSRNQGDKYKCDMSLPPTDYITPETGLTTRLDIQPTLEYDLLSGLLYCSRAQWAKACAAFERVITHPTRDGGVSTIMTDAYNKWLLVNLLVNGHTPEMPTHIGTAAKKAYETLSKPYAAVASHFDAMAALPLKEEVERQGETWSNDQNTGLVQQVLAAHQKWQIMDLRNVYSKVAIADIRQTTCSAETGDALPSDEEVEKLIQGMIVSGMLKGMIEKPADKPPYLTFLSESEELSESEYKHHIASAVQTLTELEAMYKTTNARLSTNPYWIKHLIREQKREKENAGQEPPTFDDQIEDEDLMSGVTTGRL</sequence>
<organism evidence="4 5">
    <name type="scientific">Coniella lustricola</name>
    <dbReference type="NCBI Taxonomy" id="2025994"/>
    <lineage>
        <taxon>Eukaryota</taxon>
        <taxon>Fungi</taxon>
        <taxon>Dikarya</taxon>
        <taxon>Ascomycota</taxon>
        <taxon>Pezizomycotina</taxon>
        <taxon>Sordariomycetes</taxon>
        <taxon>Sordariomycetidae</taxon>
        <taxon>Diaporthales</taxon>
        <taxon>Schizoparmaceae</taxon>
        <taxon>Coniella</taxon>
    </lineage>
</organism>
<evidence type="ECO:0000313" key="5">
    <source>
        <dbReference type="Proteomes" id="UP000241462"/>
    </source>
</evidence>
<dbReference type="STRING" id="2025994.A0A2T3A2U6"/>
<keyword evidence="1" id="KW-0963">Cytoplasm</keyword>
<dbReference type="InterPro" id="IPR050756">
    <property type="entry name" value="CSN3"/>
</dbReference>
<reference evidence="4 5" key="1">
    <citation type="journal article" date="2018" name="Mycol. Prog.">
        <title>Coniella lustricola, a new species from submerged detritus.</title>
        <authorList>
            <person name="Raudabaugh D.B."/>
            <person name="Iturriaga T."/>
            <person name="Carver A."/>
            <person name="Mondo S."/>
            <person name="Pangilinan J."/>
            <person name="Lipzen A."/>
            <person name="He G."/>
            <person name="Amirebrahimi M."/>
            <person name="Grigoriev I.V."/>
            <person name="Miller A.N."/>
        </authorList>
    </citation>
    <scope>NUCLEOTIDE SEQUENCE [LARGE SCALE GENOMIC DNA]</scope>
    <source>
        <strain evidence="4 5">B22-T-1</strain>
    </source>
</reference>
<dbReference type="PANTHER" id="PTHR10758:SF1">
    <property type="entry name" value="COP9 SIGNALOSOME COMPLEX SUBUNIT 3"/>
    <property type="match status" value="1"/>
</dbReference>
<dbReference type="OrthoDB" id="29061at2759"/>
<dbReference type="GO" id="GO:0008180">
    <property type="term" value="C:COP9 signalosome"/>
    <property type="evidence" value="ECO:0007669"/>
    <property type="project" value="TreeGrafter"/>
</dbReference>
<protein>
    <recommendedName>
        <fullName evidence="3">COP9 signalosome complex subunit 3 N-terminal helical repeats domain-containing protein</fullName>
    </recommendedName>
</protein>
<dbReference type="PANTHER" id="PTHR10758">
    <property type="entry name" value="26S PROTEASOME NON-ATPASE REGULATORY SUBUNIT 3/COP9 SIGNALOSOME COMPLEX SUBUNIT 3"/>
    <property type="match status" value="1"/>
</dbReference>
<evidence type="ECO:0000256" key="1">
    <source>
        <dbReference type="ARBA" id="ARBA00022490"/>
    </source>
</evidence>